<accession>A0AAW5E6Y9</accession>
<gene>
    <name evidence="6" type="ORF">MJG50_04355</name>
</gene>
<dbReference type="GO" id="GO:0000976">
    <property type="term" value="F:transcription cis-regulatory region binding"/>
    <property type="evidence" value="ECO:0007669"/>
    <property type="project" value="TreeGrafter"/>
</dbReference>
<dbReference type="PANTHER" id="PTHR30146">
    <property type="entry name" value="LACI-RELATED TRANSCRIPTIONAL REPRESSOR"/>
    <property type="match status" value="1"/>
</dbReference>
<evidence type="ECO:0000313" key="7">
    <source>
        <dbReference type="Proteomes" id="UP001431131"/>
    </source>
</evidence>
<keyword evidence="2" id="KW-0805">Transcription regulation</keyword>
<keyword evidence="3" id="KW-0238">DNA-binding</keyword>
<evidence type="ECO:0000313" key="6">
    <source>
        <dbReference type="EMBL" id="MCH1624549.1"/>
    </source>
</evidence>
<reference evidence="6" key="1">
    <citation type="submission" date="2022-02" db="EMBL/GenBank/DDBJ databases">
        <title>Fredinandcohnia quinoae sp. nov. isolated from Chenopodium quinoa seeds.</title>
        <authorList>
            <person name="Saati-Santamaria Z."/>
            <person name="Flores-Felix J.D."/>
            <person name="Igual J.M."/>
            <person name="Velazquez E."/>
            <person name="Garcia-Fraile P."/>
            <person name="Martinez-Molina E."/>
        </authorList>
    </citation>
    <scope>NUCLEOTIDE SEQUENCE</scope>
    <source>
        <strain evidence="6">SECRCQ15</strain>
    </source>
</reference>
<dbReference type="RefSeq" id="WP_240253076.1">
    <property type="nucleotide sequence ID" value="NZ_JAKTTI010000004.1"/>
</dbReference>
<dbReference type="AlphaFoldDB" id="A0AAW5E6Y9"/>
<keyword evidence="1" id="KW-0678">Repressor</keyword>
<evidence type="ECO:0000256" key="1">
    <source>
        <dbReference type="ARBA" id="ARBA00022491"/>
    </source>
</evidence>
<dbReference type="SMART" id="SM00354">
    <property type="entry name" value="HTH_LACI"/>
    <property type="match status" value="1"/>
</dbReference>
<name>A0AAW5E6Y9_9BACI</name>
<dbReference type="EMBL" id="JAKTTI010000004">
    <property type="protein sequence ID" value="MCH1624549.1"/>
    <property type="molecule type" value="Genomic_DNA"/>
</dbReference>
<dbReference type="InterPro" id="IPR028082">
    <property type="entry name" value="Peripla_BP_I"/>
</dbReference>
<keyword evidence="7" id="KW-1185">Reference proteome</keyword>
<proteinExistence type="predicted"/>
<dbReference type="Gene3D" id="3.40.50.2300">
    <property type="match status" value="2"/>
</dbReference>
<dbReference type="CDD" id="cd06267">
    <property type="entry name" value="PBP1_LacI_sugar_binding-like"/>
    <property type="match status" value="1"/>
</dbReference>
<comment type="caution">
    <text evidence="6">The sequence shown here is derived from an EMBL/GenBank/DDBJ whole genome shotgun (WGS) entry which is preliminary data.</text>
</comment>
<dbReference type="GO" id="GO:0003700">
    <property type="term" value="F:DNA-binding transcription factor activity"/>
    <property type="evidence" value="ECO:0007669"/>
    <property type="project" value="TreeGrafter"/>
</dbReference>
<sequence length="334" mass="37208">MTTIYDIAKKTGYSITTVSKVLNNYENVSEKAKQKVLAVVEEVGYTPNSSARTLATNKSWMIGVVFAEHLDVGVAHPFFSEVIESFKKHMELYNYDLLFVPRNMGLKEDTYKHLKRRGVDGVVVIQSLGEETLDFAEFNMPTVFIDMPEKGANAVVSDNKKGSELAVDYLYGLGHRKIAHISGAQTMFTAVERTNGFQMAIKKYGLNIPSSYIVDGGYYSYEGGREAMLRLLSLPEQPTAVFVSGDEMAVGAMKVIKEEGLRVPEDISIIGFDDIPLAKHIDPPLTTIKQDKELIGRQSAVLLLDEINGVLKNRNGKVIPVQLIKRHSCRRVKE</sequence>
<dbReference type="PROSITE" id="PS50932">
    <property type="entry name" value="HTH_LACI_2"/>
    <property type="match status" value="1"/>
</dbReference>
<keyword evidence="4" id="KW-0804">Transcription</keyword>
<dbReference type="Proteomes" id="UP001431131">
    <property type="component" value="Unassembled WGS sequence"/>
</dbReference>
<feature type="domain" description="HTH lacI-type" evidence="5">
    <location>
        <begin position="2"/>
        <end position="56"/>
    </location>
</feature>
<dbReference type="InterPro" id="IPR000843">
    <property type="entry name" value="HTH_LacI"/>
</dbReference>
<dbReference type="SUPFAM" id="SSF53822">
    <property type="entry name" value="Periplasmic binding protein-like I"/>
    <property type="match status" value="1"/>
</dbReference>
<dbReference type="Gene3D" id="1.10.260.40">
    <property type="entry name" value="lambda repressor-like DNA-binding domains"/>
    <property type="match status" value="1"/>
</dbReference>
<evidence type="ECO:0000256" key="4">
    <source>
        <dbReference type="ARBA" id="ARBA00023163"/>
    </source>
</evidence>
<organism evidence="6 7">
    <name type="scientific">Fredinandcohnia quinoae</name>
    <dbReference type="NCBI Taxonomy" id="2918902"/>
    <lineage>
        <taxon>Bacteria</taxon>
        <taxon>Bacillati</taxon>
        <taxon>Bacillota</taxon>
        <taxon>Bacilli</taxon>
        <taxon>Bacillales</taxon>
        <taxon>Bacillaceae</taxon>
        <taxon>Fredinandcohnia</taxon>
    </lineage>
</organism>
<evidence type="ECO:0000256" key="3">
    <source>
        <dbReference type="ARBA" id="ARBA00023125"/>
    </source>
</evidence>
<dbReference type="CDD" id="cd01392">
    <property type="entry name" value="HTH_LacI"/>
    <property type="match status" value="1"/>
</dbReference>
<protein>
    <submittedName>
        <fullName evidence="6">LacI family transcriptional regulator</fullName>
    </submittedName>
</protein>
<dbReference type="SUPFAM" id="SSF47413">
    <property type="entry name" value="lambda repressor-like DNA-binding domains"/>
    <property type="match status" value="1"/>
</dbReference>
<dbReference type="PANTHER" id="PTHR30146:SF148">
    <property type="entry name" value="HTH-TYPE TRANSCRIPTIONAL REPRESSOR PURR-RELATED"/>
    <property type="match status" value="1"/>
</dbReference>
<dbReference type="Pfam" id="PF00356">
    <property type="entry name" value="LacI"/>
    <property type="match status" value="1"/>
</dbReference>
<dbReference type="Pfam" id="PF13377">
    <property type="entry name" value="Peripla_BP_3"/>
    <property type="match status" value="1"/>
</dbReference>
<evidence type="ECO:0000256" key="2">
    <source>
        <dbReference type="ARBA" id="ARBA00023015"/>
    </source>
</evidence>
<dbReference type="InterPro" id="IPR010982">
    <property type="entry name" value="Lambda_DNA-bd_dom_sf"/>
</dbReference>
<evidence type="ECO:0000259" key="5">
    <source>
        <dbReference type="PROSITE" id="PS50932"/>
    </source>
</evidence>
<dbReference type="InterPro" id="IPR046335">
    <property type="entry name" value="LacI/GalR-like_sensor"/>
</dbReference>